<dbReference type="InterPro" id="IPR011051">
    <property type="entry name" value="RmlC_Cupin_sf"/>
</dbReference>
<name>A0ABV5S9N6_9ACTN</name>
<feature type="region of interest" description="Disordered" evidence="1">
    <location>
        <begin position="100"/>
        <end position="119"/>
    </location>
</feature>
<evidence type="ECO:0008006" key="4">
    <source>
        <dbReference type="Google" id="ProtNLM"/>
    </source>
</evidence>
<accession>A0ABV5S9N6</accession>
<evidence type="ECO:0000313" key="2">
    <source>
        <dbReference type="EMBL" id="MFB9628324.1"/>
    </source>
</evidence>
<gene>
    <name evidence="2" type="ORF">ACFFSA_35005</name>
</gene>
<dbReference type="Gene3D" id="2.60.120.10">
    <property type="entry name" value="Jelly Rolls"/>
    <property type="match status" value="1"/>
</dbReference>
<dbReference type="PANTHER" id="PTHR36156">
    <property type="entry name" value="SLR2101 PROTEIN"/>
    <property type="match status" value="1"/>
</dbReference>
<dbReference type="SUPFAM" id="SSF51182">
    <property type="entry name" value="RmlC-like cupins"/>
    <property type="match status" value="1"/>
</dbReference>
<dbReference type="InterPro" id="IPR047142">
    <property type="entry name" value="OryJ/VirC-like"/>
</dbReference>
<organism evidence="2 3">
    <name type="scientific">Nonomuraea helvata</name>
    <dbReference type="NCBI Taxonomy" id="37484"/>
    <lineage>
        <taxon>Bacteria</taxon>
        <taxon>Bacillati</taxon>
        <taxon>Actinomycetota</taxon>
        <taxon>Actinomycetes</taxon>
        <taxon>Streptosporangiales</taxon>
        <taxon>Streptosporangiaceae</taxon>
        <taxon>Nonomuraea</taxon>
    </lineage>
</organism>
<dbReference type="InterPro" id="IPR014710">
    <property type="entry name" value="RmlC-like_jellyroll"/>
</dbReference>
<dbReference type="RefSeq" id="WP_344998297.1">
    <property type="nucleotide sequence ID" value="NZ_BAAAXV010000009.1"/>
</dbReference>
<evidence type="ECO:0000313" key="3">
    <source>
        <dbReference type="Proteomes" id="UP001589532"/>
    </source>
</evidence>
<dbReference type="Gene3D" id="2.20.70.150">
    <property type="match status" value="1"/>
</dbReference>
<dbReference type="EMBL" id="JBHMBW010000040">
    <property type="protein sequence ID" value="MFB9628324.1"/>
    <property type="molecule type" value="Genomic_DNA"/>
</dbReference>
<reference evidence="2 3" key="1">
    <citation type="submission" date="2024-09" db="EMBL/GenBank/DDBJ databases">
        <authorList>
            <person name="Sun Q."/>
            <person name="Mori K."/>
        </authorList>
    </citation>
    <scope>NUCLEOTIDE SEQUENCE [LARGE SCALE GENOMIC DNA]</scope>
    <source>
        <strain evidence="2 3">JCM 3143</strain>
    </source>
</reference>
<comment type="caution">
    <text evidence="2">The sequence shown here is derived from an EMBL/GenBank/DDBJ whole genome shotgun (WGS) entry which is preliminary data.</text>
</comment>
<sequence length="194" mass="20529">MKVRRVVTGHDADGSGVVVSDDHVAPFAPDLGQKWSIWAGDVTTTLPNDGTPPPFTGPLLPQPGGFHITVFTLPPRFNPDDLLGRDPVRAADLMRRAADESHPFVHDPNPPGAHGDLPGSSAMHATASMDCLMQVSGESVFVLDDTEVCLRPGDWLILNGVAHSCRNDGDETAVLIGVVIGAHHKGVPLRTTTA</sequence>
<proteinExistence type="predicted"/>
<evidence type="ECO:0000256" key="1">
    <source>
        <dbReference type="SAM" id="MobiDB-lite"/>
    </source>
</evidence>
<dbReference type="Proteomes" id="UP001589532">
    <property type="component" value="Unassembled WGS sequence"/>
</dbReference>
<dbReference type="PANTHER" id="PTHR36156:SF2">
    <property type="entry name" value="CUPIN TYPE-2 DOMAIN-CONTAINING PROTEIN"/>
    <property type="match status" value="1"/>
</dbReference>
<protein>
    <recommendedName>
        <fullName evidence="4">Cupin domain-containing protein</fullName>
    </recommendedName>
</protein>
<keyword evidence="3" id="KW-1185">Reference proteome</keyword>